<name>A0A0W8FME4_9ZZZZ</name>
<comment type="caution">
    <text evidence="1">The sequence shown here is derived from an EMBL/GenBank/DDBJ whole genome shotgun (WGS) entry which is preliminary data.</text>
</comment>
<sequence>MSFFHIFPAMKKIVHNLNAVENKEKPRRENVWCEKYGYFIDLDACRSRSLQNKTCRRCYASLIQETLPF</sequence>
<organism evidence="1">
    <name type="scientific">hydrocarbon metagenome</name>
    <dbReference type="NCBI Taxonomy" id="938273"/>
    <lineage>
        <taxon>unclassified sequences</taxon>
        <taxon>metagenomes</taxon>
        <taxon>ecological metagenomes</taxon>
    </lineage>
</organism>
<protein>
    <submittedName>
        <fullName evidence="1">Uncharacterized protein</fullName>
    </submittedName>
</protein>
<gene>
    <name evidence="1" type="ORF">ASZ90_008768</name>
</gene>
<dbReference type="EMBL" id="LNQE01001061">
    <property type="protein sequence ID" value="KUG21475.1"/>
    <property type="molecule type" value="Genomic_DNA"/>
</dbReference>
<dbReference type="AlphaFoldDB" id="A0A0W8FME4"/>
<proteinExistence type="predicted"/>
<reference evidence="1" key="1">
    <citation type="journal article" date="2015" name="Proc. Natl. Acad. Sci. U.S.A.">
        <title>Networks of energetic and metabolic interactions define dynamics in microbial communities.</title>
        <authorList>
            <person name="Embree M."/>
            <person name="Liu J.K."/>
            <person name="Al-Bassam M.M."/>
            <person name="Zengler K."/>
        </authorList>
    </citation>
    <scope>NUCLEOTIDE SEQUENCE</scope>
</reference>
<evidence type="ECO:0000313" key="1">
    <source>
        <dbReference type="EMBL" id="KUG21475.1"/>
    </source>
</evidence>
<accession>A0A0W8FME4</accession>